<dbReference type="SUPFAM" id="SSF55729">
    <property type="entry name" value="Acyl-CoA N-acyltransferases (Nat)"/>
    <property type="match status" value="1"/>
</dbReference>
<feature type="domain" description="N-acetyltransferase" evidence="1">
    <location>
        <begin position="50"/>
        <end position="192"/>
    </location>
</feature>
<dbReference type="Gene3D" id="3.40.630.30">
    <property type="match status" value="1"/>
</dbReference>
<organism evidence="2 3">
    <name type="scientific">Streptomyces niveus</name>
    <name type="common">Streptomyces spheroides</name>
    <dbReference type="NCBI Taxonomy" id="193462"/>
    <lineage>
        <taxon>Bacteria</taxon>
        <taxon>Bacillati</taxon>
        <taxon>Actinomycetota</taxon>
        <taxon>Actinomycetes</taxon>
        <taxon>Kitasatosporales</taxon>
        <taxon>Streptomycetaceae</taxon>
        <taxon>Streptomyces</taxon>
    </lineage>
</organism>
<accession>A0A1U9R411</accession>
<dbReference type="Proteomes" id="UP000189677">
    <property type="component" value="Chromosome"/>
</dbReference>
<dbReference type="GO" id="GO:0016747">
    <property type="term" value="F:acyltransferase activity, transferring groups other than amino-acyl groups"/>
    <property type="evidence" value="ECO:0007669"/>
    <property type="project" value="InterPro"/>
</dbReference>
<dbReference type="InterPro" id="IPR051531">
    <property type="entry name" value="N-acetyltransferase"/>
</dbReference>
<reference evidence="2 3" key="1">
    <citation type="submission" date="2016-11" db="EMBL/GenBank/DDBJ databases">
        <title>Complete genome sequence of Streptomyces niveus SCSIO 3406.</title>
        <authorList>
            <person name="Zhu Q."/>
            <person name="Cheng W."/>
            <person name="Song Y."/>
            <person name="Li Q."/>
            <person name="Ju J."/>
        </authorList>
    </citation>
    <scope>NUCLEOTIDE SEQUENCE [LARGE SCALE GENOMIC DNA]</scope>
    <source>
        <strain evidence="2 3">SCSIO 3406</strain>
    </source>
</reference>
<evidence type="ECO:0000259" key="1">
    <source>
        <dbReference type="PROSITE" id="PS51186"/>
    </source>
</evidence>
<protein>
    <submittedName>
        <fullName evidence="2">GNAT family N-acetyltransferase</fullName>
    </submittedName>
</protein>
<keyword evidence="2" id="KW-0808">Transferase</keyword>
<dbReference type="AlphaFoldDB" id="A0A1U9R411"/>
<dbReference type="PANTHER" id="PTHR43792:SF16">
    <property type="entry name" value="N-ACETYLTRANSFERASE DOMAIN-CONTAINING PROTEIN"/>
    <property type="match status" value="1"/>
</dbReference>
<name>A0A1U9R411_STRNV</name>
<sequence length="192" mass="20574">MENLGREGRATGRVEAEVIRTERLVLVPQRVEHASEMADVLSDPALHTFIGGAPATADELRSRYARMAAGPADPAESWCNWVIRLREGDGDGEEGLGQGPLTGTVQATISPSGSGLVAEIAWVVGTAFQGRGIASEAARGLVDWLEQRSVRETAAHVHPDHAASGAVARAVGLEPTDEWHDGEVRWVRREAR</sequence>
<dbReference type="Pfam" id="PF13302">
    <property type="entry name" value="Acetyltransf_3"/>
    <property type="match status" value="1"/>
</dbReference>
<dbReference type="OrthoDB" id="4403558at2"/>
<keyword evidence="3" id="KW-1185">Reference proteome</keyword>
<dbReference type="KEGG" id="snw:BBN63_25430"/>
<dbReference type="InterPro" id="IPR000182">
    <property type="entry name" value="GNAT_dom"/>
</dbReference>
<evidence type="ECO:0000313" key="3">
    <source>
        <dbReference type="Proteomes" id="UP000189677"/>
    </source>
</evidence>
<dbReference type="PANTHER" id="PTHR43792">
    <property type="entry name" value="GNAT FAMILY, PUTATIVE (AFU_ORTHOLOGUE AFUA_3G00765)-RELATED-RELATED"/>
    <property type="match status" value="1"/>
</dbReference>
<proteinExistence type="predicted"/>
<dbReference type="InterPro" id="IPR016181">
    <property type="entry name" value="Acyl_CoA_acyltransferase"/>
</dbReference>
<dbReference type="RefSeq" id="WP_078079826.1">
    <property type="nucleotide sequence ID" value="NZ_CP018047.1"/>
</dbReference>
<dbReference type="PROSITE" id="PS51186">
    <property type="entry name" value="GNAT"/>
    <property type="match status" value="1"/>
</dbReference>
<evidence type="ECO:0000313" key="2">
    <source>
        <dbReference type="EMBL" id="AQU71228.1"/>
    </source>
</evidence>
<gene>
    <name evidence="2" type="ORF">BBN63_25430</name>
</gene>
<dbReference type="EMBL" id="CP018047">
    <property type="protein sequence ID" value="AQU71228.1"/>
    <property type="molecule type" value="Genomic_DNA"/>
</dbReference>